<feature type="compositionally biased region" description="Low complexity" evidence="1">
    <location>
        <begin position="8"/>
        <end position="23"/>
    </location>
</feature>
<keyword evidence="3" id="KW-1185">Reference proteome</keyword>
<dbReference type="Proteomes" id="UP000717328">
    <property type="component" value="Unassembled WGS sequence"/>
</dbReference>
<dbReference type="EMBL" id="JABCKI010005973">
    <property type="protein sequence ID" value="KAG5636119.1"/>
    <property type="molecule type" value="Genomic_DNA"/>
</dbReference>
<gene>
    <name evidence="2" type="ORF">H0H81_009051</name>
</gene>
<dbReference type="PANTHER" id="PTHR34365">
    <property type="entry name" value="ENOLASE (DUF1399)"/>
    <property type="match status" value="1"/>
</dbReference>
<dbReference type="OrthoDB" id="2684236at2759"/>
<reference evidence="2" key="1">
    <citation type="submission" date="2021-02" db="EMBL/GenBank/DDBJ databases">
        <authorList>
            <person name="Nieuwenhuis M."/>
            <person name="Van De Peppel L.J.J."/>
        </authorList>
    </citation>
    <scope>NUCLEOTIDE SEQUENCE</scope>
    <source>
        <strain evidence="2">D49</strain>
    </source>
</reference>
<reference evidence="2" key="2">
    <citation type="submission" date="2021-10" db="EMBL/GenBank/DDBJ databases">
        <title>Phylogenomics reveals ancestral predisposition of the termite-cultivated fungus Termitomyces towards a domesticated lifestyle.</title>
        <authorList>
            <person name="Auxier B."/>
            <person name="Grum-Grzhimaylo A."/>
            <person name="Cardenas M.E."/>
            <person name="Lodge J.D."/>
            <person name="Laessoe T."/>
            <person name="Pedersen O."/>
            <person name="Smith M.E."/>
            <person name="Kuyper T.W."/>
            <person name="Franco-Molano E.A."/>
            <person name="Baroni T.J."/>
            <person name="Aanen D.K."/>
        </authorList>
    </citation>
    <scope>NUCLEOTIDE SEQUENCE</scope>
    <source>
        <strain evidence="2">D49</strain>
    </source>
</reference>
<feature type="region of interest" description="Disordered" evidence="1">
    <location>
        <begin position="1"/>
        <end position="34"/>
    </location>
</feature>
<organism evidence="2 3">
    <name type="scientific">Sphagnurus paluster</name>
    <dbReference type="NCBI Taxonomy" id="117069"/>
    <lineage>
        <taxon>Eukaryota</taxon>
        <taxon>Fungi</taxon>
        <taxon>Dikarya</taxon>
        <taxon>Basidiomycota</taxon>
        <taxon>Agaricomycotina</taxon>
        <taxon>Agaricomycetes</taxon>
        <taxon>Agaricomycetidae</taxon>
        <taxon>Agaricales</taxon>
        <taxon>Tricholomatineae</taxon>
        <taxon>Lyophyllaceae</taxon>
        <taxon>Sphagnurus</taxon>
    </lineage>
</organism>
<dbReference type="AlphaFoldDB" id="A0A9P7K4H1"/>
<sequence length="699" mass="78406">MDIPPSYSTPAPALAQPSSSSEPPSYPANDPPPSYDFPETFTIGQKRTVRPLVSSQQVKGHLALLHAFVMLRTEIDTLDDNTLPFIPTDTDRRWAWFVGLAVERFSLWCGSLTSGDSRKTAVEFLPPVDVLMVWHAYMLNPWWYAEDCLRVPTLRHLAEATPIFSSSLAHNLESILAAEPSQERRDSWYARTGKAFEPLEDAQRHLIRDIRCPKCRGLITIPYMNAEGTGYLQQNFQAQCPRDGCYNVPKITKAVLGARKLAENLARDRSRDEFAFFLAGTIHTPQTHSDLARGALVKQTVLGHSRFKRPNNSPLEEDWVVSMLEKNLFRLDQIRAAMANKMRAGGGKLLARIFTAYTDGEMFSVDLVGAVIRQGSFVKKMNDLQWTEPGFFDTKEDEVALQHAIARYHAFLDLMAASPVAFHVPTLDIDLAWHTHQLLGKSYNDKCMTHVGRYIDHDDKVEERTLSSSFDVTCRAWKERFNIPYTHCGCPLPGQTIGQRLSRLVQNYKLKPSYLIPPAREDLLAATHPSDHNAVFVFQRKHAGEAAQARRRAKFQKRQAAFAKAQAKRRDKEGNSGKKAVMTPEERRAEDERMSWHSAAFLVPVPLYYGYGYAGACAAYAGNVVYAANPGGAGGCAVTFWEVSSRSIRILVSLLLWNIFMSASPPRCQRTASKNHHYQGKPDGSSIVFGSEDVTSLLL</sequence>
<evidence type="ECO:0000313" key="3">
    <source>
        <dbReference type="Proteomes" id="UP000717328"/>
    </source>
</evidence>
<name>A0A9P7K4H1_9AGAR</name>
<accession>A0A9P7K4H1</accession>
<protein>
    <submittedName>
        <fullName evidence="2">Uncharacterized protein</fullName>
    </submittedName>
</protein>
<dbReference type="PANTHER" id="PTHR34365:SF7">
    <property type="entry name" value="GLYCINE-RICH DOMAIN-CONTAINING PROTEIN 1"/>
    <property type="match status" value="1"/>
</dbReference>
<dbReference type="InterPro" id="IPR009836">
    <property type="entry name" value="GRDP-like"/>
</dbReference>
<evidence type="ECO:0000313" key="2">
    <source>
        <dbReference type="EMBL" id="KAG5636119.1"/>
    </source>
</evidence>
<proteinExistence type="predicted"/>
<feature type="region of interest" description="Disordered" evidence="1">
    <location>
        <begin position="564"/>
        <end position="589"/>
    </location>
</feature>
<feature type="compositionally biased region" description="Pro residues" evidence="1">
    <location>
        <begin position="24"/>
        <end position="34"/>
    </location>
</feature>
<dbReference type="Pfam" id="PF07173">
    <property type="entry name" value="GRDP-like"/>
    <property type="match status" value="1"/>
</dbReference>
<comment type="caution">
    <text evidence="2">The sequence shown here is derived from an EMBL/GenBank/DDBJ whole genome shotgun (WGS) entry which is preliminary data.</text>
</comment>
<evidence type="ECO:0000256" key="1">
    <source>
        <dbReference type="SAM" id="MobiDB-lite"/>
    </source>
</evidence>